<dbReference type="EMBL" id="SRYA01000037">
    <property type="protein sequence ID" value="TGY94990.1"/>
    <property type="molecule type" value="Genomic_DNA"/>
</dbReference>
<name>A0AC61RTZ8_9FIRM</name>
<protein>
    <submittedName>
        <fullName evidence="1">Uncharacterized protein</fullName>
    </submittedName>
</protein>
<proteinExistence type="predicted"/>
<evidence type="ECO:0000313" key="1">
    <source>
        <dbReference type="EMBL" id="TGY94990.1"/>
    </source>
</evidence>
<organism evidence="1 2">
    <name type="scientific">Petralouisia muris</name>
    <dbReference type="NCBI Taxonomy" id="3032872"/>
    <lineage>
        <taxon>Bacteria</taxon>
        <taxon>Bacillati</taxon>
        <taxon>Bacillota</taxon>
        <taxon>Clostridia</taxon>
        <taxon>Lachnospirales</taxon>
        <taxon>Lachnospiraceae</taxon>
        <taxon>Petralouisia</taxon>
    </lineage>
</organism>
<accession>A0AC61RTZ8</accession>
<reference evidence="1" key="1">
    <citation type="submission" date="2019-04" db="EMBL/GenBank/DDBJ databases">
        <title>Microbes associate with the intestines of laboratory mice.</title>
        <authorList>
            <person name="Navarre W."/>
            <person name="Wong E."/>
            <person name="Huang K."/>
            <person name="Tropini C."/>
            <person name="Ng K."/>
            <person name="Yu B."/>
        </authorList>
    </citation>
    <scope>NUCLEOTIDE SEQUENCE</scope>
    <source>
        <strain evidence="1">NM01_1-7b</strain>
    </source>
</reference>
<comment type="caution">
    <text evidence="1">The sequence shown here is derived from an EMBL/GenBank/DDBJ whole genome shotgun (WGS) entry which is preliminary data.</text>
</comment>
<evidence type="ECO:0000313" key="2">
    <source>
        <dbReference type="Proteomes" id="UP000304953"/>
    </source>
</evidence>
<dbReference type="Proteomes" id="UP000304953">
    <property type="component" value="Unassembled WGS sequence"/>
</dbReference>
<keyword evidence="2" id="KW-1185">Reference proteome</keyword>
<gene>
    <name evidence="1" type="ORF">E5329_16985</name>
</gene>
<sequence length="154" mass="18179">MTNLSLERLREASGAFISESDFQVIELQYLDALENHNLTDSEELAEQFIEEWIEEQEILCTFAETEDGSIIYFCPEGAEEVKKTAMELMVEKDMASYHWENMCRSYWRIFEEIYNTGNVNRELLKNILSERTISHEQIYELQKAVKNRIHELLG</sequence>